<dbReference type="AlphaFoldDB" id="A0A9P6H1G1"/>
<accession>A0A9P6H1G1</accession>
<gene>
    <name evidence="1" type="ORF">NGRA_0751</name>
</gene>
<proteinExistence type="predicted"/>
<name>A0A9P6H1G1_9MICR</name>
<evidence type="ECO:0000313" key="2">
    <source>
        <dbReference type="Proteomes" id="UP000740883"/>
    </source>
</evidence>
<dbReference type="Proteomes" id="UP000740883">
    <property type="component" value="Unassembled WGS sequence"/>
</dbReference>
<sequence>MLIYLFFEAFVTSDWTENDFDLRYLDDDSLIETQEKILKRKDYTEQTYTRDSPFKIQRKDIEEDSSINSQASANRQKDFDLICNSILPGLGKHLTENERILLYVQYPMLCSDTSIYLNIILKINTILINLLDFYLPTKNFRKYKIKEPKTEKIIIYKNKNRSLLNIFKSEKRFIETYNNANLYSRTSLVLIHNLVDLLQYQNFTLETFQSLFYKLLVKKSFKQSLVINIIYTLKSSFFRKNYVNNSSSIFLSIIEDLDGNNAIRSLFYFYSYLKSIEITIKTQNETQKQIFNENSKMIFALLKQNISLKHIFEDYDTVLKNNRFCF</sequence>
<evidence type="ECO:0000313" key="1">
    <source>
        <dbReference type="EMBL" id="KAF9764212.1"/>
    </source>
</evidence>
<organism evidence="1 2">
    <name type="scientific">Nosema granulosis</name>
    <dbReference type="NCBI Taxonomy" id="83296"/>
    <lineage>
        <taxon>Eukaryota</taxon>
        <taxon>Fungi</taxon>
        <taxon>Fungi incertae sedis</taxon>
        <taxon>Microsporidia</taxon>
        <taxon>Nosematidae</taxon>
        <taxon>Nosema</taxon>
    </lineage>
</organism>
<keyword evidence="2" id="KW-1185">Reference proteome</keyword>
<comment type="caution">
    <text evidence="1">The sequence shown here is derived from an EMBL/GenBank/DDBJ whole genome shotgun (WGS) entry which is preliminary data.</text>
</comment>
<reference evidence="1 2" key="1">
    <citation type="journal article" date="2020" name="Genome Biol. Evol.">
        <title>Comparative genomics of strictly vertically transmitted, feminizing microsporidia endosymbionts of amphipod crustaceans.</title>
        <authorList>
            <person name="Cormier A."/>
            <person name="Chebbi M.A."/>
            <person name="Giraud I."/>
            <person name="Wattier R."/>
            <person name="Teixeira M."/>
            <person name="Gilbert C."/>
            <person name="Rigaud T."/>
            <person name="Cordaux R."/>
        </authorList>
    </citation>
    <scope>NUCLEOTIDE SEQUENCE [LARGE SCALE GENOMIC DNA]</scope>
    <source>
        <strain evidence="1 2">Ou3-Ou53</strain>
    </source>
</reference>
<dbReference type="EMBL" id="SBJO01000032">
    <property type="protein sequence ID" value="KAF9764212.1"/>
    <property type="molecule type" value="Genomic_DNA"/>
</dbReference>
<protein>
    <submittedName>
        <fullName evidence="1">Uncharacterized protein</fullName>
    </submittedName>
</protein>